<dbReference type="SUPFAM" id="SSF109709">
    <property type="entry name" value="KorB DNA-binding domain-like"/>
    <property type="match status" value="1"/>
</dbReference>
<organism evidence="3 4">
    <name type="scientific">Ralstonia nicotianae (strain ATCC BAA-1114 / GMI1000)</name>
    <name type="common">Ralstonia solanacearum</name>
    <dbReference type="NCBI Taxonomy" id="267608"/>
    <lineage>
        <taxon>Bacteria</taxon>
        <taxon>Pseudomonadati</taxon>
        <taxon>Pseudomonadota</taxon>
        <taxon>Betaproteobacteria</taxon>
        <taxon>Burkholderiales</taxon>
        <taxon>Burkholderiaceae</taxon>
        <taxon>Ralstonia</taxon>
        <taxon>Ralstonia solanacearum species complex</taxon>
    </lineage>
</organism>
<sequence>MNAVTQTEARARNAAAAIPLEAADPTKNLILVPLSRLVSRPTGRNVRKTPRMSIPNSPRAFSVSACCKTSSSLPPPMARITKWWPVAGGRRLAALKLLAKKRRISKEWEVPCLLVADGTARTASLTENVQREAMHPADQFEAFAALVAEGRPIEDIAADFSVSPLVVQRRLKLANVSPRLLADYRAKAVTLDQLMALAITDDHAAQETAFYDAPTWQRNPSQLRDRLTEREIDAYRHPLVRFVGLDTYGAAGGGVRRDLFAEGDAGVYLTDAALLERLAQDKLAGIAAEVKAEGWAWVDATHAVTHADLHAFERAPRERREPNKREAQRIKKLQTKMHELAAAVDDALDAEDEEKADALQEEGEAVSAHRTAALQIEVARHPQVALAALVHGMVQTVLQGGYHGHDLPLGVSLKVQDRLEGMAPDWPESPAAVALRELQQVAGEALPQDSAELFAALLAKSQDELVRLLAVCVAVTVDVVTPRTTRQQPGEELAQAVRLDMAAWWKPTNEGYFRQVPKAAILEAVERFAPSHVTRLAKLKKADIASEAERLADGTGWMPAIFKAEGPDATQAEPQEQDDAPEDAEATADEPAVALAA</sequence>
<evidence type="ECO:0008006" key="5">
    <source>
        <dbReference type="Google" id="ProtNLM"/>
    </source>
</evidence>
<dbReference type="HOGENOM" id="CLU_019174_1_0_4"/>
<dbReference type="PANTHER" id="PTHR33375:SF7">
    <property type="entry name" value="CHROMOSOME 2-PARTITIONING PROTEIN PARB-RELATED"/>
    <property type="match status" value="1"/>
</dbReference>
<keyword evidence="1" id="KW-0175">Coiled coil</keyword>
<evidence type="ECO:0000313" key="3">
    <source>
        <dbReference type="EMBL" id="CAD16324.1"/>
    </source>
</evidence>
<keyword evidence="4" id="KW-1185">Reference proteome</keyword>
<reference evidence="3 4" key="1">
    <citation type="journal article" date="2002" name="Nature">
        <title>Genome sequence of the plant pathogen Ralstonia solanacearum.</title>
        <authorList>
            <person name="Salanoubat M."/>
            <person name="Genin S."/>
            <person name="Artiguenave F."/>
            <person name="Gouzy J."/>
            <person name="Mangenot S."/>
            <person name="Arlat M."/>
            <person name="Billault A."/>
            <person name="Brottier P."/>
            <person name="Camus J.C."/>
            <person name="Cattolico L."/>
            <person name="Chandler M."/>
            <person name="Choisne N."/>
            <person name="Claudel-Renard C."/>
            <person name="Cunnac S."/>
            <person name="Demange N."/>
            <person name="Gaspin C."/>
            <person name="Lavie M."/>
            <person name="Moisan A."/>
            <person name="Robert C."/>
            <person name="Saurin W."/>
            <person name="Schiex T."/>
            <person name="Siguier P."/>
            <person name="Thebault P."/>
            <person name="Whalen M."/>
            <person name="Wincker P."/>
            <person name="Levy M."/>
            <person name="Weissenbach J."/>
            <person name="Boucher C.A."/>
        </authorList>
    </citation>
    <scope>NUCLEOTIDE SEQUENCE [LARGE SCALE GENOMIC DNA]</scope>
    <source>
        <strain evidence="4">ATCC BAA-1114 / GMI1000</strain>
    </source>
</reference>
<evidence type="ECO:0000256" key="1">
    <source>
        <dbReference type="SAM" id="Coils"/>
    </source>
</evidence>
<dbReference type="EnsemblBacteria" id="CAD16324">
    <property type="protein sequence ID" value="CAD16324"/>
    <property type="gene ID" value="RSc2617"/>
</dbReference>
<dbReference type="GO" id="GO:0007059">
    <property type="term" value="P:chromosome segregation"/>
    <property type="evidence" value="ECO:0007669"/>
    <property type="project" value="TreeGrafter"/>
</dbReference>
<dbReference type="InterPro" id="IPR050336">
    <property type="entry name" value="Chromosome_partition/occlusion"/>
</dbReference>
<evidence type="ECO:0000256" key="2">
    <source>
        <dbReference type="SAM" id="MobiDB-lite"/>
    </source>
</evidence>
<dbReference type="eggNOG" id="COG1475">
    <property type="taxonomic scope" value="Bacteria"/>
</dbReference>
<dbReference type="STRING" id="267608.RSc2617"/>
<dbReference type="KEGG" id="rso:RSc2617"/>
<proteinExistence type="predicted"/>
<dbReference type="EMBL" id="AL646052">
    <property type="protein sequence ID" value="CAD16324.1"/>
    <property type="molecule type" value="Genomic_DNA"/>
</dbReference>
<gene>
    <name evidence="3" type="ordered locus">RSc2617</name>
</gene>
<feature type="coiled-coil region" evidence="1">
    <location>
        <begin position="323"/>
        <end position="350"/>
    </location>
</feature>
<evidence type="ECO:0000313" key="4">
    <source>
        <dbReference type="Proteomes" id="UP000001436"/>
    </source>
</evidence>
<accession>Q8XW58</accession>
<feature type="region of interest" description="Disordered" evidence="2">
    <location>
        <begin position="563"/>
        <end position="597"/>
    </location>
</feature>
<dbReference type="PANTHER" id="PTHR33375">
    <property type="entry name" value="CHROMOSOME-PARTITIONING PROTEIN PARB-RELATED"/>
    <property type="match status" value="1"/>
</dbReference>
<feature type="compositionally biased region" description="Acidic residues" evidence="2">
    <location>
        <begin position="575"/>
        <end position="588"/>
    </location>
</feature>
<dbReference type="Gene3D" id="1.10.10.2830">
    <property type="match status" value="1"/>
</dbReference>
<protein>
    <recommendedName>
        <fullName evidence="5">Chromosome partitioning protein ParB</fullName>
    </recommendedName>
</protein>
<dbReference type="Proteomes" id="UP000001436">
    <property type="component" value="Chromosome"/>
</dbReference>
<dbReference type="AlphaFoldDB" id="Q8XW58"/>
<name>Q8XW58_RALN1</name>
<dbReference type="GO" id="GO:0005694">
    <property type="term" value="C:chromosome"/>
    <property type="evidence" value="ECO:0007669"/>
    <property type="project" value="TreeGrafter"/>
</dbReference>